<evidence type="ECO:0000313" key="9">
    <source>
        <dbReference type="Proteomes" id="UP001501057"/>
    </source>
</evidence>
<evidence type="ECO:0000256" key="5">
    <source>
        <dbReference type="ARBA" id="ARBA00022695"/>
    </source>
</evidence>
<comment type="caution">
    <text evidence="8">The sequence shown here is derived from an EMBL/GenBank/DDBJ whole genome shotgun (WGS) entry which is preliminary data.</text>
</comment>
<dbReference type="RefSeq" id="WP_344199912.1">
    <property type="nucleotide sequence ID" value="NZ_BAAAME010000004.1"/>
</dbReference>
<sequence>MTVHALVLAGGTGTRFGATTPKQLLDLEGSTVLSHAVRRLAAHPGIDCIVLVTHAESAREAHRIAVAEAKVVAVVEGGRTRADSTRLGLAAVPGLADDDVVLVHDAARPLVTDTIVDACLHALDEHDAVTPAVDVVDTLVEVDDAGVILRGVDRRSVRRVQTPQAFRAGVLRQAHAAAAGEDAEPTDDCGVVLAHVPGASVAVVPGDERNLKITRPADLDLARRWLAED</sequence>
<dbReference type="EMBL" id="BAAAME010000004">
    <property type="protein sequence ID" value="GAA1736918.1"/>
    <property type="molecule type" value="Genomic_DNA"/>
</dbReference>
<dbReference type="PANTHER" id="PTHR32125:SF4">
    <property type="entry name" value="2-C-METHYL-D-ERYTHRITOL 4-PHOSPHATE CYTIDYLYLTRANSFERASE, CHLOROPLASTIC"/>
    <property type="match status" value="1"/>
</dbReference>
<dbReference type="InterPro" id="IPR034683">
    <property type="entry name" value="IspD/TarI"/>
</dbReference>
<gene>
    <name evidence="7" type="primary">ispD</name>
    <name evidence="8" type="ORF">GCM10009710_16520</name>
</gene>
<keyword evidence="4 7" id="KW-0808">Transferase</keyword>
<dbReference type="PROSITE" id="PS01295">
    <property type="entry name" value="ISPD"/>
    <property type="match status" value="1"/>
</dbReference>
<dbReference type="CDD" id="cd02516">
    <property type="entry name" value="CDP-ME_synthetase"/>
    <property type="match status" value="1"/>
</dbReference>
<feature type="site" description="Transition state stabilizer" evidence="7">
    <location>
        <position position="22"/>
    </location>
</feature>
<keyword evidence="5 7" id="KW-0548">Nucleotidyltransferase</keyword>
<name>A0ABP4VVM8_9ACTN</name>
<dbReference type="HAMAP" id="MF_00108">
    <property type="entry name" value="IspD"/>
    <property type="match status" value="1"/>
</dbReference>
<evidence type="ECO:0000256" key="7">
    <source>
        <dbReference type="HAMAP-Rule" id="MF_00108"/>
    </source>
</evidence>
<reference evidence="9" key="1">
    <citation type="journal article" date="2019" name="Int. J. Syst. Evol. Microbiol.">
        <title>The Global Catalogue of Microorganisms (GCM) 10K type strain sequencing project: providing services to taxonomists for standard genome sequencing and annotation.</title>
        <authorList>
            <consortium name="The Broad Institute Genomics Platform"/>
            <consortium name="The Broad Institute Genome Sequencing Center for Infectious Disease"/>
            <person name="Wu L."/>
            <person name="Ma J."/>
        </authorList>
    </citation>
    <scope>NUCLEOTIDE SEQUENCE [LARGE SCALE GENOMIC DNA]</scope>
    <source>
        <strain evidence="9">JCM 13518</strain>
    </source>
</reference>
<comment type="pathway">
    <text evidence="2 7">Isoprenoid biosynthesis; isopentenyl diphosphate biosynthesis via DXP pathway; isopentenyl diphosphate from 1-deoxy-D-xylulose 5-phosphate: step 2/6.</text>
</comment>
<comment type="function">
    <text evidence="7">Catalyzes the formation of 4-diphosphocytidyl-2-C-methyl-D-erythritol from CTP and 2-C-methyl-D-erythritol 4-phosphate (MEP).</text>
</comment>
<feature type="site" description="Positions MEP for the nucleophilic attack" evidence="7">
    <location>
        <position position="212"/>
    </location>
</feature>
<protein>
    <recommendedName>
        <fullName evidence="7">2-C-methyl-D-erythritol 4-phosphate cytidylyltransferase</fullName>
        <ecNumber evidence="7">2.7.7.60</ecNumber>
    </recommendedName>
    <alternativeName>
        <fullName evidence="7">4-diphosphocytidyl-2C-methyl-D-erythritol synthase</fullName>
    </alternativeName>
    <alternativeName>
        <fullName evidence="7">MEP cytidylyltransferase</fullName>
        <shortName evidence="7">MCT</shortName>
    </alternativeName>
</protein>
<feature type="site" description="Positions MEP for the nucleophilic attack" evidence="7">
    <location>
        <position position="154"/>
    </location>
</feature>
<proteinExistence type="inferred from homology"/>
<dbReference type="InterPro" id="IPR018294">
    <property type="entry name" value="ISPD_synthase_CS"/>
</dbReference>
<evidence type="ECO:0000256" key="3">
    <source>
        <dbReference type="ARBA" id="ARBA00009789"/>
    </source>
</evidence>
<dbReference type="GO" id="GO:0016779">
    <property type="term" value="F:nucleotidyltransferase activity"/>
    <property type="evidence" value="ECO:0007669"/>
    <property type="project" value="UniProtKB-KW"/>
</dbReference>
<keyword evidence="6 7" id="KW-0414">Isoprene biosynthesis</keyword>
<dbReference type="Gene3D" id="3.90.550.10">
    <property type="entry name" value="Spore Coat Polysaccharide Biosynthesis Protein SpsA, Chain A"/>
    <property type="match status" value="1"/>
</dbReference>
<evidence type="ECO:0000256" key="1">
    <source>
        <dbReference type="ARBA" id="ARBA00001282"/>
    </source>
</evidence>
<dbReference type="SUPFAM" id="SSF53448">
    <property type="entry name" value="Nucleotide-diphospho-sugar transferases"/>
    <property type="match status" value="1"/>
</dbReference>
<dbReference type="InterPro" id="IPR050088">
    <property type="entry name" value="IspD/TarI_cytidylyltransf_bact"/>
</dbReference>
<dbReference type="PANTHER" id="PTHR32125">
    <property type="entry name" value="2-C-METHYL-D-ERYTHRITOL 4-PHOSPHATE CYTIDYLYLTRANSFERASE, CHLOROPLASTIC"/>
    <property type="match status" value="1"/>
</dbReference>
<comment type="similarity">
    <text evidence="3 7">Belongs to the IspD/TarI cytidylyltransferase family. IspD subfamily.</text>
</comment>
<comment type="catalytic activity">
    <reaction evidence="1 7">
        <text>2-C-methyl-D-erythritol 4-phosphate + CTP + H(+) = 4-CDP-2-C-methyl-D-erythritol + diphosphate</text>
        <dbReference type="Rhea" id="RHEA:13429"/>
        <dbReference type="ChEBI" id="CHEBI:15378"/>
        <dbReference type="ChEBI" id="CHEBI:33019"/>
        <dbReference type="ChEBI" id="CHEBI:37563"/>
        <dbReference type="ChEBI" id="CHEBI:57823"/>
        <dbReference type="ChEBI" id="CHEBI:58262"/>
        <dbReference type="EC" id="2.7.7.60"/>
    </reaction>
</comment>
<dbReference type="Proteomes" id="UP001501057">
    <property type="component" value="Unassembled WGS sequence"/>
</dbReference>
<dbReference type="InterPro" id="IPR001228">
    <property type="entry name" value="IspD"/>
</dbReference>
<dbReference type="EC" id="2.7.7.60" evidence="7"/>
<accession>A0ABP4VVM8</accession>
<evidence type="ECO:0000313" key="8">
    <source>
        <dbReference type="EMBL" id="GAA1736918.1"/>
    </source>
</evidence>
<evidence type="ECO:0000256" key="2">
    <source>
        <dbReference type="ARBA" id="ARBA00004787"/>
    </source>
</evidence>
<feature type="site" description="Transition state stabilizer" evidence="7">
    <location>
        <position position="15"/>
    </location>
</feature>
<organism evidence="8 9">
    <name type="scientific">Aeromicrobium alkaliterrae</name>
    <dbReference type="NCBI Taxonomy" id="302168"/>
    <lineage>
        <taxon>Bacteria</taxon>
        <taxon>Bacillati</taxon>
        <taxon>Actinomycetota</taxon>
        <taxon>Actinomycetes</taxon>
        <taxon>Propionibacteriales</taxon>
        <taxon>Nocardioidaceae</taxon>
        <taxon>Aeromicrobium</taxon>
    </lineage>
</organism>
<dbReference type="NCBIfam" id="TIGR00453">
    <property type="entry name" value="ispD"/>
    <property type="match status" value="1"/>
</dbReference>
<evidence type="ECO:0000256" key="6">
    <source>
        <dbReference type="ARBA" id="ARBA00023229"/>
    </source>
</evidence>
<dbReference type="Pfam" id="PF01128">
    <property type="entry name" value="IspD"/>
    <property type="match status" value="1"/>
</dbReference>
<keyword evidence="9" id="KW-1185">Reference proteome</keyword>
<dbReference type="InterPro" id="IPR029044">
    <property type="entry name" value="Nucleotide-diphossugar_trans"/>
</dbReference>
<evidence type="ECO:0000256" key="4">
    <source>
        <dbReference type="ARBA" id="ARBA00022679"/>
    </source>
</evidence>